<dbReference type="EMBL" id="JBFCZG010000008">
    <property type="protein sequence ID" value="KAL3419406.1"/>
    <property type="molecule type" value="Genomic_DNA"/>
</dbReference>
<dbReference type="InterPro" id="IPR000210">
    <property type="entry name" value="BTB/POZ_dom"/>
</dbReference>
<gene>
    <name evidence="3" type="ORF">PVAG01_09628</name>
</gene>
<name>A0ABR4P8J5_9HELO</name>
<protein>
    <submittedName>
        <fullName evidence="3">Ankyrin repeat, bromo and BTB domain-containing protein</fullName>
    </submittedName>
</protein>
<evidence type="ECO:0000313" key="4">
    <source>
        <dbReference type="Proteomes" id="UP001629113"/>
    </source>
</evidence>
<feature type="region of interest" description="Disordered" evidence="1">
    <location>
        <begin position="35"/>
        <end position="61"/>
    </location>
</feature>
<keyword evidence="4" id="KW-1185">Reference proteome</keyword>
<organism evidence="3 4">
    <name type="scientific">Phlyctema vagabunda</name>
    <dbReference type="NCBI Taxonomy" id="108571"/>
    <lineage>
        <taxon>Eukaryota</taxon>
        <taxon>Fungi</taxon>
        <taxon>Dikarya</taxon>
        <taxon>Ascomycota</taxon>
        <taxon>Pezizomycotina</taxon>
        <taxon>Leotiomycetes</taxon>
        <taxon>Helotiales</taxon>
        <taxon>Dermateaceae</taxon>
        <taxon>Phlyctema</taxon>
    </lineage>
</organism>
<dbReference type="InterPro" id="IPR011333">
    <property type="entry name" value="SKP1/BTB/POZ_sf"/>
</dbReference>
<sequence>MVDVKLEHSNMQGTKVVVPQTIPPPLAALAENLVPRSPASSPSPATPTLKPSAPRPAKRKVPEFNELEPEFVTISIIENGVPRQSACHRTLATYYSSYFREHFRGLRRAITLWDTTHNAFAIVMRFFYTEKIRDRSDSMPPSPDLVEAYLLADRLRIPKLQNMVLEGIERNQRQDGTIQTRLVPRIYSETLPGSPLRKLIAHQVATLRLKDFLAASEARPQYYPPALLVDVISVLRKASRLKVIDISEFMVPEA</sequence>
<reference evidence="3 4" key="1">
    <citation type="submission" date="2024-06" db="EMBL/GenBank/DDBJ databases">
        <title>Complete genome of Phlyctema vagabunda strain 19-DSS-EL-015.</title>
        <authorList>
            <person name="Fiorenzani C."/>
        </authorList>
    </citation>
    <scope>NUCLEOTIDE SEQUENCE [LARGE SCALE GENOMIC DNA]</scope>
    <source>
        <strain evidence="3 4">19-DSS-EL-015</strain>
    </source>
</reference>
<dbReference type="Pfam" id="PF00651">
    <property type="entry name" value="BTB"/>
    <property type="match status" value="1"/>
</dbReference>
<proteinExistence type="predicted"/>
<feature type="domain" description="BTB" evidence="2">
    <location>
        <begin position="72"/>
        <end position="136"/>
    </location>
</feature>
<feature type="compositionally biased region" description="Low complexity" evidence="1">
    <location>
        <begin position="35"/>
        <end position="52"/>
    </location>
</feature>
<evidence type="ECO:0000313" key="3">
    <source>
        <dbReference type="EMBL" id="KAL3419406.1"/>
    </source>
</evidence>
<dbReference type="Proteomes" id="UP001629113">
    <property type="component" value="Unassembled WGS sequence"/>
</dbReference>
<accession>A0ABR4P8J5</accession>
<evidence type="ECO:0000256" key="1">
    <source>
        <dbReference type="SAM" id="MobiDB-lite"/>
    </source>
</evidence>
<evidence type="ECO:0000259" key="2">
    <source>
        <dbReference type="PROSITE" id="PS50097"/>
    </source>
</evidence>
<dbReference type="SUPFAM" id="SSF54695">
    <property type="entry name" value="POZ domain"/>
    <property type="match status" value="1"/>
</dbReference>
<dbReference type="PROSITE" id="PS50097">
    <property type="entry name" value="BTB"/>
    <property type="match status" value="1"/>
</dbReference>
<comment type="caution">
    <text evidence="3">The sequence shown here is derived from an EMBL/GenBank/DDBJ whole genome shotgun (WGS) entry which is preliminary data.</text>
</comment>
<dbReference type="Gene3D" id="3.30.710.10">
    <property type="entry name" value="Potassium Channel Kv1.1, Chain A"/>
    <property type="match status" value="1"/>
</dbReference>
<dbReference type="CDD" id="cd18186">
    <property type="entry name" value="BTB_POZ_ZBTB_KLHL-like"/>
    <property type="match status" value="1"/>
</dbReference>